<dbReference type="AlphaFoldDB" id="V9VYN0"/>
<proteinExistence type="predicted"/>
<dbReference type="KEGG" id="lmd:METH_09960"/>
<evidence type="ECO:0000313" key="1">
    <source>
        <dbReference type="EMBL" id="AHD03058.1"/>
    </source>
</evidence>
<sequence length="35" mass="3975">MRWKTPVQGGNRRSGAGFLLRPGQLRFSEDCRILA</sequence>
<organism evidence="1 2">
    <name type="scientific">Leisingera methylohalidivorans DSM 14336</name>
    <dbReference type="NCBI Taxonomy" id="999552"/>
    <lineage>
        <taxon>Bacteria</taxon>
        <taxon>Pseudomonadati</taxon>
        <taxon>Pseudomonadota</taxon>
        <taxon>Alphaproteobacteria</taxon>
        <taxon>Rhodobacterales</taxon>
        <taxon>Roseobacteraceae</taxon>
        <taxon>Leisingera</taxon>
    </lineage>
</organism>
<keyword evidence="2" id="KW-1185">Reference proteome</keyword>
<name>V9VYN0_9RHOB</name>
<gene>
    <name evidence="1" type="ORF">METH_09960</name>
</gene>
<evidence type="ECO:0000313" key="2">
    <source>
        <dbReference type="Proteomes" id="UP000018780"/>
    </source>
</evidence>
<protein>
    <submittedName>
        <fullName evidence="1">Uncharacterized protein</fullName>
    </submittedName>
</protein>
<dbReference type="Proteomes" id="UP000018780">
    <property type="component" value="Chromosome"/>
</dbReference>
<accession>V9VYN0</accession>
<reference evidence="1 2" key="1">
    <citation type="submission" date="2013-09" db="EMBL/GenBank/DDBJ databases">
        <authorList>
            <consortium name="DOE Joint Genome Institute"/>
            <person name="Klenk H.-P."/>
            <person name="Huntemann M."/>
            <person name="Han J."/>
            <person name="Chen A."/>
            <person name="Kyrpides N."/>
            <person name="Mavromatis K."/>
            <person name="Markowitz V."/>
            <person name="Palaniappan K."/>
            <person name="Ivanova N."/>
            <person name="Schaumberg A."/>
            <person name="Pati A."/>
            <person name="Liolios K."/>
            <person name="Nordberg H.P."/>
            <person name="Cantor M.N."/>
            <person name="Hua S.X."/>
            <person name="Woyke T."/>
        </authorList>
    </citation>
    <scope>NUCLEOTIDE SEQUENCE [LARGE SCALE GENOMIC DNA]</scope>
    <source>
        <strain evidence="1 2">DSM 14336</strain>
    </source>
</reference>
<dbReference type="HOGENOM" id="CLU_3365648_0_0_5"/>
<dbReference type="EMBL" id="CP006773">
    <property type="protein sequence ID" value="AHD03058.1"/>
    <property type="molecule type" value="Genomic_DNA"/>
</dbReference>